<feature type="non-terminal residue" evidence="1">
    <location>
        <position position="1"/>
    </location>
</feature>
<organism evidence="1 2">
    <name type="scientific">Rotaria magnacalcarata</name>
    <dbReference type="NCBI Taxonomy" id="392030"/>
    <lineage>
        <taxon>Eukaryota</taxon>
        <taxon>Metazoa</taxon>
        <taxon>Spiralia</taxon>
        <taxon>Gnathifera</taxon>
        <taxon>Rotifera</taxon>
        <taxon>Eurotatoria</taxon>
        <taxon>Bdelloidea</taxon>
        <taxon>Philodinida</taxon>
        <taxon>Philodinidae</taxon>
        <taxon>Rotaria</taxon>
    </lineage>
</organism>
<dbReference type="EMBL" id="CAJOBI010135571">
    <property type="protein sequence ID" value="CAF4743911.1"/>
    <property type="molecule type" value="Genomic_DNA"/>
</dbReference>
<protein>
    <submittedName>
        <fullName evidence="1">Uncharacterized protein</fullName>
    </submittedName>
</protein>
<name>A0A8S3ALX9_9BILA</name>
<evidence type="ECO:0000313" key="2">
    <source>
        <dbReference type="Proteomes" id="UP000676336"/>
    </source>
</evidence>
<evidence type="ECO:0000313" key="1">
    <source>
        <dbReference type="EMBL" id="CAF4743911.1"/>
    </source>
</evidence>
<feature type="non-terminal residue" evidence="1">
    <location>
        <position position="50"/>
    </location>
</feature>
<sequence length="50" mass="5925">CKTLGNQQAAYFIQRDLTFRQDHESTLRLNLKSPVTPQRTIDCSRAIWFR</sequence>
<comment type="caution">
    <text evidence="1">The sequence shown here is derived from an EMBL/GenBank/DDBJ whole genome shotgun (WGS) entry which is preliminary data.</text>
</comment>
<proteinExistence type="predicted"/>
<dbReference type="InterPro" id="IPR057435">
    <property type="entry name" value="Lips"/>
</dbReference>
<accession>A0A8S3ALX9</accession>
<dbReference type="AlphaFoldDB" id="A0A8S3ALX9"/>
<dbReference type="Pfam" id="PF25228">
    <property type="entry name" value="Lips"/>
    <property type="match status" value="1"/>
</dbReference>
<gene>
    <name evidence="1" type="ORF">SMN809_LOCUS44834</name>
</gene>
<reference evidence="1" key="1">
    <citation type="submission" date="2021-02" db="EMBL/GenBank/DDBJ databases">
        <authorList>
            <person name="Nowell W R."/>
        </authorList>
    </citation>
    <scope>NUCLEOTIDE SEQUENCE</scope>
</reference>
<dbReference type="Proteomes" id="UP000676336">
    <property type="component" value="Unassembled WGS sequence"/>
</dbReference>